<accession>A0A6M3LYK1</accession>
<organism evidence="1">
    <name type="scientific">viral metagenome</name>
    <dbReference type="NCBI Taxonomy" id="1070528"/>
    <lineage>
        <taxon>unclassified sequences</taxon>
        <taxon>metagenomes</taxon>
        <taxon>organismal metagenomes</taxon>
    </lineage>
</organism>
<dbReference type="EMBL" id="MT143673">
    <property type="protein sequence ID" value="QJA99913.1"/>
    <property type="molecule type" value="Genomic_DNA"/>
</dbReference>
<name>A0A6M3LYK1_9ZZZZ</name>
<evidence type="ECO:0000313" key="1">
    <source>
        <dbReference type="EMBL" id="QJA99913.1"/>
    </source>
</evidence>
<protein>
    <submittedName>
        <fullName evidence="1">Uncharacterized protein</fullName>
    </submittedName>
</protein>
<dbReference type="AlphaFoldDB" id="A0A6M3LYK1"/>
<gene>
    <name evidence="1" type="ORF">MM171A00780_0022</name>
</gene>
<proteinExistence type="predicted"/>
<sequence length="51" mass="5892">MPTIQEHFEETINQLNRALTDYESGDTEVCLEALEYIEGEIETLMEEIGDE</sequence>
<reference evidence="1" key="1">
    <citation type="submission" date="2020-03" db="EMBL/GenBank/DDBJ databases">
        <title>The deep terrestrial virosphere.</title>
        <authorList>
            <person name="Holmfeldt K."/>
            <person name="Nilsson E."/>
            <person name="Simone D."/>
            <person name="Lopez-Fernandez M."/>
            <person name="Wu X."/>
            <person name="de Brujin I."/>
            <person name="Lundin D."/>
            <person name="Andersson A."/>
            <person name="Bertilsson S."/>
            <person name="Dopson M."/>
        </authorList>
    </citation>
    <scope>NUCLEOTIDE SEQUENCE</scope>
    <source>
        <strain evidence="1">MM171A00780</strain>
    </source>
</reference>